<keyword evidence="1" id="KW-0472">Membrane</keyword>
<sequence length="243" mass="27042">MFEKHNFINNLALGTILAFVLGFTLQSDWMNHGISFAAAIVGLQVAALGYYCLFIENELLNTHAHYQVFIIALITGYQVVRSIEHQVNSHYDVYIHHINLAWGILAVIIHTRCPEVLIKALRFNIGYTISILIVRLIPVVNVYSEIISLIVGIGFIFVLHLTFNRIAVYSSIYLYSFMIVYGLMTVIDKLPFHYKLPAGVLIGADVLTGILFAGGLYLHCRQNNSGSSLLGGQASYNTFGAEA</sequence>
<accession>A0A137NRV7</accession>
<gene>
    <name evidence="2" type="ORF">CONCODRAFT_12911</name>
</gene>
<keyword evidence="3" id="KW-1185">Reference proteome</keyword>
<protein>
    <submittedName>
        <fullName evidence="2">Uncharacterized protein</fullName>
    </submittedName>
</protein>
<dbReference type="AlphaFoldDB" id="A0A137NRV7"/>
<feature type="transmembrane region" description="Helical" evidence="1">
    <location>
        <begin position="198"/>
        <end position="218"/>
    </location>
</feature>
<feature type="transmembrane region" description="Helical" evidence="1">
    <location>
        <begin position="32"/>
        <end position="52"/>
    </location>
</feature>
<feature type="transmembrane region" description="Helical" evidence="1">
    <location>
        <begin position="121"/>
        <end position="140"/>
    </location>
</feature>
<feature type="transmembrane region" description="Helical" evidence="1">
    <location>
        <begin position="146"/>
        <end position="163"/>
    </location>
</feature>
<dbReference type="Proteomes" id="UP000070444">
    <property type="component" value="Unassembled WGS sequence"/>
</dbReference>
<feature type="transmembrane region" description="Helical" evidence="1">
    <location>
        <begin position="7"/>
        <end position="26"/>
    </location>
</feature>
<feature type="transmembrane region" description="Helical" evidence="1">
    <location>
        <begin position="172"/>
        <end position="192"/>
    </location>
</feature>
<keyword evidence="1" id="KW-1133">Transmembrane helix</keyword>
<proteinExistence type="predicted"/>
<evidence type="ECO:0000256" key="1">
    <source>
        <dbReference type="SAM" id="Phobius"/>
    </source>
</evidence>
<reference evidence="2 3" key="1">
    <citation type="journal article" date="2015" name="Genome Biol. Evol.">
        <title>Phylogenomic analyses indicate that early fungi evolved digesting cell walls of algal ancestors of land plants.</title>
        <authorList>
            <person name="Chang Y."/>
            <person name="Wang S."/>
            <person name="Sekimoto S."/>
            <person name="Aerts A.L."/>
            <person name="Choi C."/>
            <person name="Clum A."/>
            <person name="LaButti K.M."/>
            <person name="Lindquist E.A."/>
            <person name="Yee Ngan C."/>
            <person name="Ohm R.A."/>
            <person name="Salamov A.A."/>
            <person name="Grigoriev I.V."/>
            <person name="Spatafora J.W."/>
            <person name="Berbee M.L."/>
        </authorList>
    </citation>
    <scope>NUCLEOTIDE SEQUENCE [LARGE SCALE GENOMIC DNA]</scope>
    <source>
        <strain evidence="2 3">NRRL 28638</strain>
    </source>
</reference>
<feature type="transmembrane region" description="Helical" evidence="1">
    <location>
        <begin position="64"/>
        <end position="81"/>
    </location>
</feature>
<dbReference type="EMBL" id="KQ964871">
    <property type="protein sequence ID" value="KXN65485.1"/>
    <property type="molecule type" value="Genomic_DNA"/>
</dbReference>
<feature type="transmembrane region" description="Helical" evidence="1">
    <location>
        <begin position="93"/>
        <end position="109"/>
    </location>
</feature>
<evidence type="ECO:0000313" key="2">
    <source>
        <dbReference type="EMBL" id="KXN65485.1"/>
    </source>
</evidence>
<evidence type="ECO:0000313" key="3">
    <source>
        <dbReference type="Proteomes" id="UP000070444"/>
    </source>
</evidence>
<name>A0A137NRV7_CONC2</name>
<keyword evidence="1" id="KW-0812">Transmembrane</keyword>
<organism evidence="2 3">
    <name type="scientific">Conidiobolus coronatus (strain ATCC 28846 / CBS 209.66 / NRRL 28638)</name>
    <name type="common">Delacroixia coronata</name>
    <dbReference type="NCBI Taxonomy" id="796925"/>
    <lineage>
        <taxon>Eukaryota</taxon>
        <taxon>Fungi</taxon>
        <taxon>Fungi incertae sedis</taxon>
        <taxon>Zoopagomycota</taxon>
        <taxon>Entomophthoromycotina</taxon>
        <taxon>Entomophthoromycetes</taxon>
        <taxon>Entomophthorales</taxon>
        <taxon>Ancylistaceae</taxon>
        <taxon>Conidiobolus</taxon>
    </lineage>
</organism>